<keyword evidence="3" id="KW-1185">Reference proteome</keyword>
<evidence type="ECO:0000313" key="2">
    <source>
        <dbReference type="EMBL" id="EGG17137.1"/>
    </source>
</evidence>
<dbReference type="KEGG" id="dfa:DFA_08119"/>
<dbReference type="OrthoDB" id="71260at2759"/>
<proteinExistence type="predicted"/>
<dbReference type="Proteomes" id="UP000007797">
    <property type="component" value="Unassembled WGS sequence"/>
</dbReference>
<dbReference type="PROSITE" id="PS51257">
    <property type="entry name" value="PROKAR_LIPOPROTEIN"/>
    <property type="match status" value="1"/>
</dbReference>
<dbReference type="GeneID" id="14869356"/>
<gene>
    <name evidence="2" type="ORF">DFA_08119</name>
</gene>
<accession>F4Q578</accession>
<organism evidence="2 3">
    <name type="scientific">Cavenderia fasciculata</name>
    <name type="common">Slime mold</name>
    <name type="synonym">Dictyostelium fasciculatum</name>
    <dbReference type="NCBI Taxonomy" id="261658"/>
    <lineage>
        <taxon>Eukaryota</taxon>
        <taxon>Amoebozoa</taxon>
        <taxon>Evosea</taxon>
        <taxon>Eumycetozoa</taxon>
        <taxon>Dictyostelia</taxon>
        <taxon>Acytosteliales</taxon>
        <taxon>Cavenderiaceae</taxon>
        <taxon>Cavenderia</taxon>
    </lineage>
</organism>
<dbReference type="Gene3D" id="3.40.630.40">
    <property type="entry name" value="Zn-dependent exopeptidases"/>
    <property type="match status" value="1"/>
</dbReference>
<name>F4Q578_CACFS</name>
<dbReference type="EMBL" id="GL883021">
    <property type="protein sequence ID" value="EGG17137.1"/>
    <property type="molecule type" value="Genomic_DNA"/>
</dbReference>
<feature type="region of interest" description="Disordered" evidence="1">
    <location>
        <begin position="271"/>
        <end position="290"/>
    </location>
</feature>
<sequence>MKDVGRLIVQIIKIDKYCNITVVVVLGCDIIMYQNDEHIYFCEGNIPVIITFPHSGSTKIKGVETRKKGVIHGDDHTDKVAKALMNAFACNACSIVNNNNNNNGQKEEESSTICNCSIWKENDAEKEYEMAGHSTNRTCCDFNRSAENAYENTVMKQHHDLYHGTIISFINKAKQLSQNNWQQQQQQQSDDGSDNKPLWSGRCLLLDMHGQSDCPDHILRGTKNMTTVQPLLQRYGVDAIIGDNSIFGGLRAREIPIFPESVPTEYLLSKEKDISSSLPPPPETRSKTSLDQHMEHPRYSGAYTVVHHALAHSIDCIQVEIGFHYRLRPQVIVDLTRRLRDSILTFNKTYLIPPS</sequence>
<dbReference type="RefSeq" id="XP_004355621.1">
    <property type="nucleotide sequence ID" value="XM_004355568.1"/>
</dbReference>
<dbReference type="OMA" id="CIQVEIG"/>
<evidence type="ECO:0000313" key="3">
    <source>
        <dbReference type="Proteomes" id="UP000007797"/>
    </source>
</evidence>
<evidence type="ECO:0008006" key="4">
    <source>
        <dbReference type="Google" id="ProtNLM"/>
    </source>
</evidence>
<reference evidence="3" key="1">
    <citation type="journal article" date="2011" name="Genome Res.">
        <title>Phylogeny-wide analysis of social amoeba genomes highlights ancient origins for complex intercellular communication.</title>
        <authorList>
            <person name="Heidel A.J."/>
            <person name="Lawal H.M."/>
            <person name="Felder M."/>
            <person name="Schilde C."/>
            <person name="Helps N.R."/>
            <person name="Tunggal B."/>
            <person name="Rivero F."/>
            <person name="John U."/>
            <person name="Schleicher M."/>
            <person name="Eichinger L."/>
            <person name="Platzer M."/>
            <person name="Noegel A.A."/>
            <person name="Schaap P."/>
            <person name="Gloeckner G."/>
        </authorList>
    </citation>
    <scope>NUCLEOTIDE SEQUENCE [LARGE SCALE GENOMIC DNA]</scope>
    <source>
        <strain evidence="3">SH3</strain>
    </source>
</reference>
<dbReference type="AlphaFoldDB" id="F4Q578"/>
<protein>
    <recommendedName>
        <fullName evidence="4">N-formylglutamate amidohydrolase</fullName>
    </recommendedName>
</protein>
<evidence type="ECO:0000256" key="1">
    <source>
        <dbReference type="SAM" id="MobiDB-lite"/>
    </source>
</evidence>